<dbReference type="InterPro" id="IPR020904">
    <property type="entry name" value="Sc_DH/Rdtase_CS"/>
</dbReference>
<evidence type="ECO:0000313" key="4">
    <source>
        <dbReference type="Proteomes" id="UP000001692"/>
    </source>
</evidence>
<dbReference type="Pfam" id="PF13561">
    <property type="entry name" value="adh_short_C2"/>
    <property type="match status" value="1"/>
</dbReference>
<dbReference type="PRINTS" id="PR00080">
    <property type="entry name" value="SDRFAMILY"/>
</dbReference>
<dbReference type="KEGG" id="cti:RALTA_B0449"/>
<dbReference type="PRINTS" id="PR00081">
    <property type="entry name" value="GDHRDH"/>
</dbReference>
<keyword evidence="2" id="KW-0560">Oxidoreductase</keyword>
<sequence length="233" mass="25482">MAQHGARVFLTDLADESVLTRITDEINTIHGKQVAWAASQDVRDESRWRTLLDEASTAMEGISVLVNNAGVGSNGGIEQIEQQEWRRVMEVNVESIMLGCKHALPHLRESQPSSIINIASVAAFRVNPHLITYNTSKAAVTMLTKSVAIDCARNRIDVRCNSVHPAFVRTGIVTPIFQRLGEEAAMRELTRNIPMGRLGEPDDVAYAVIYLASDESRFVTGAELVVDGGLCPA</sequence>
<proteinExistence type="inferred from homology"/>
<dbReference type="eggNOG" id="COG1028">
    <property type="taxonomic scope" value="Bacteria"/>
</dbReference>
<dbReference type="AlphaFoldDB" id="B2AIP4"/>
<organism evidence="3 4">
    <name type="scientific">Cupriavidus taiwanensis (strain DSM 17343 / BCRC 17206 / CCUG 44338 / CIP 107171 / LMG 19424 / R1)</name>
    <name type="common">Ralstonia taiwanensis (strain LMG 19424)</name>
    <dbReference type="NCBI Taxonomy" id="977880"/>
    <lineage>
        <taxon>Bacteria</taxon>
        <taxon>Pseudomonadati</taxon>
        <taxon>Pseudomonadota</taxon>
        <taxon>Betaproteobacteria</taxon>
        <taxon>Burkholderiales</taxon>
        <taxon>Burkholderiaceae</taxon>
        <taxon>Cupriavidus</taxon>
    </lineage>
</organism>
<dbReference type="HOGENOM" id="CLU_010194_2_10_4"/>
<protein>
    <submittedName>
        <fullName evidence="3">Dehydrogenase protein</fullName>
    </submittedName>
</protein>
<dbReference type="Gene3D" id="3.40.50.720">
    <property type="entry name" value="NAD(P)-binding Rossmann-like Domain"/>
    <property type="match status" value="1"/>
</dbReference>
<evidence type="ECO:0000256" key="1">
    <source>
        <dbReference type="ARBA" id="ARBA00006484"/>
    </source>
</evidence>
<name>B2AIP4_CUPTR</name>
<evidence type="ECO:0000256" key="2">
    <source>
        <dbReference type="ARBA" id="ARBA00023002"/>
    </source>
</evidence>
<keyword evidence="4" id="KW-1185">Reference proteome</keyword>
<dbReference type="PANTHER" id="PTHR43639">
    <property type="entry name" value="OXIDOREDUCTASE, SHORT-CHAIN DEHYDROGENASE/REDUCTASE FAMILY (AFU_ORTHOLOGUE AFUA_5G02870)"/>
    <property type="match status" value="1"/>
</dbReference>
<comment type="similarity">
    <text evidence="1">Belongs to the short-chain dehydrogenases/reductases (SDR) family.</text>
</comment>
<dbReference type="FunFam" id="3.40.50.720:FF:000084">
    <property type="entry name" value="Short-chain dehydrogenase reductase"/>
    <property type="match status" value="1"/>
</dbReference>
<dbReference type="PANTHER" id="PTHR43639:SF1">
    <property type="entry name" value="SHORT-CHAIN DEHYDROGENASE_REDUCTASE FAMILY PROTEIN"/>
    <property type="match status" value="1"/>
</dbReference>
<dbReference type="InterPro" id="IPR002347">
    <property type="entry name" value="SDR_fam"/>
</dbReference>
<dbReference type="NCBIfam" id="NF005473">
    <property type="entry name" value="PRK07069.1"/>
    <property type="match status" value="1"/>
</dbReference>
<dbReference type="EMBL" id="CU633750">
    <property type="protein sequence ID" value="CAP63643.1"/>
    <property type="molecule type" value="Genomic_DNA"/>
</dbReference>
<accession>B2AIP4</accession>
<dbReference type="InterPro" id="IPR036291">
    <property type="entry name" value="NAD(P)-bd_dom_sf"/>
</dbReference>
<dbReference type="Proteomes" id="UP000001692">
    <property type="component" value="Chromosome 2"/>
</dbReference>
<dbReference type="PROSITE" id="PS00061">
    <property type="entry name" value="ADH_SHORT"/>
    <property type="match status" value="1"/>
</dbReference>
<dbReference type="GO" id="GO:0016491">
    <property type="term" value="F:oxidoreductase activity"/>
    <property type="evidence" value="ECO:0007669"/>
    <property type="project" value="UniProtKB-KW"/>
</dbReference>
<dbReference type="SUPFAM" id="SSF51735">
    <property type="entry name" value="NAD(P)-binding Rossmann-fold domains"/>
    <property type="match status" value="1"/>
</dbReference>
<evidence type="ECO:0000313" key="3">
    <source>
        <dbReference type="EMBL" id="CAP63643.1"/>
    </source>
</evidence>
<gene>
    <name evidence="3" type="ordered locus">RALTA_B0449</name>
</gene>
<reference evidence="3 4" key="1">
    <citation type="journal article" date="2008" name="Genome Res.">
        <title>Genome sequence of the beta-rhizobium Cupriavidus taiwanensis and comparative genomics of rhizobia.</title>
        <authorList>
            <person name="Amadou C."/>
            <person name="Pascal G."/>
            <person name="Mangenot S."/>
            <person name="Glew M."/>
            <person name="Bontemps C."/>
            <person name="Capela D."/>
            <person name="Carrere S."/>
            <person name="Cruveiller S."/>
            <person name="Dossat C."/>
            <person name="Lajus A."/>
            <person name="Marchetti M."/>
            <person name="Poinsot V."/>
            <person name="Rouy Z."/>
            <person name="Servin B."/>
            <person name="Saad M."/>
            <person name="Schenowitz C."/>
            <person name="Barbe V."/>
            <person name="Batut J."/>
            <person name="Medigue C."/>
            <person name="Masson-Boivin C."/>
        </authorList>
    </citation>
    <scope>NUCLEOTIDE SEQUENCE [LARGE SCALE GENOMIC DNA]</scope>
    <source>
        <strain evidence="4">DSM 17343 / BCRC 17206 / CCUG 44338 / CIP 107171 / LMG 19424 / R1</strain>
    </source>
</reference>